<sequence>MGGITGGDGRRRQRNRDDDRRPRARCGTAGGHSPSLWMTRRLPDFFWAESPAHCFTNLPIGCKGDK</sequence>
<evidence type="ECO:0000256" key="1">
    <source>
        <dbReference type="SAM" id="MobiDB-lite"/>
    </source>
</evidence>
<evidence type="ECO:0000313" key="2">
    <source>
        <dbReference type="EnsemblPlants" id="OMERI04G23030.1"/>
    </source>
</evidence>
<reference evidence="2" key="2">
    <citation type="submission" date="2018-05" db="EMBL/GenBank/DDBJ databases">
        <title>OmerRS3 (Oryza meridionalis Reference Sequence Version 3).</title>
        <authorList>
            <person name="Zhang J."/>
            <person name="Kudrna D."/>
            <person name="Lee S."/>
            <person name="Talag J."/>
            <person name="Welchert J."/>
            <person name="Wing R.A."/>
        </authorList>
    </citation>
    <scope>NUCLEOTIDE SEQUENCE [LARGE SCALE GENOMIC DNA]</scope>
    <source>
        <strain evidence="2">cv. OR44</strain>
    </source>
</reference>
<organism evidence="2">
    <name type="scientific">Oryza meridionalis</name>
    <dbReference type="NCBI Taxonomy" id="40149"/>
    <lineage>
        <taxon>Eukaryota</taxon>
        <taxon>Viridiplantae</taxon>
        <taxon>Streptophyta</taxon>
        <taxon>Embryophyta</taxon>
        <taxon>Tracheophyta</taxon>
        <taxon>Spermatophyta</taxon>
        <taxon>Magnoliopsida</taxon>
        <taxon>Liliopsida</taxon>
        <taxon>Poales</taxon>
        <taxon>Poaceae</taxon>
        <taxon>BOP clade</taxon>
        <taxon>Oryzoideae</taxon>
        <taxon>Oryzeae</taxon>
        <taxon>Oryzinae</taxon>
        <taxon>Oryza</taxon>
    </lineage>
</organism>
<dbReference type="Gramene" id="OMERI04G23030.1">
    <property type="protein sequence ID" value="OMERI04G23030.1"/>
    <property type="gene ID" value="OMERI04G23030"/>
</dbReference>
<dbReference type="Proteomes" id="UP000008021">
    <property type="component" value="Chromosome 4"/>
</dbReference>
<reference evidence="2" key="1">
    <citation type="submission" date="2015-04" db="UniProtKB">
        <authorList>
            <consortium name="EnsemblPlants"/>
        </authorList>
    </citation>
    <scope>IDENTIFICATION</scope>
</reference>
<dbReference type="EnsemblPlants" id="OMERI04G23030.1">
    <property type="protein sequence ID" value="OMERI04G23030.1"/>
    <property type="gene ID" value="OMERI04G23030"/>
</dbReference>
<name>A0A0E0DJ86_9ORYZ</name>
<proteinExistence type="predicted"/>
<feature type="region of interest" description="Disordered" evidence="1">
    <location>
        <begin position="1"/>
        <end position="33"/>
    </location>
</feature>
<keyword evidence="3" id="KW-1185">Reference proteome</keyword>
<evidence type="ECO:0000313" key="3">
    <source>
        <dbReference type="Proteomes" id="UP000008021"/>
    </source>
</evidence>
<accession>A0A0E0DJ86</accession>
<protein>
    <submittedName>
        <fullName evidence="2">Uncharacterized protein</fullName>
    </submittedName>
</protein>
<dbReference type="HOGENOM" id="CLU_2835504_0_0_1"/>
<dbReference type="AlphaFoldDB" id="A0A0E0DJ86"/>